<dbReference type="OrthoDB" id="1938625at2759"/>
<dbReference type="PROSITE" id="PS50878">
    <property type="entry name" value="RT_POL"/>
    <property type="match status" value="1"/>
</dbReference>
<dbReference type="Pfam" id="PF00078">
    <property type="entry name" value="RVT_1"/>
    <property type="match status" value="1"/>
</dbReference>
<organism evidence="2 3">
    <name type="scientific">Punica granatum</name>
    <name type="common">Pomegranate</name>
    <dbReference type="NCBI Taxonomy" id="22663"/>
    <lineage>
        <taxon>Eukaryota</taxon>
        <taxon>Viridiplantae</taxon>
        <taxon>Streptophyta</taxon>
        <taxon>Embryophyta</taxon>
        <taxon>Tracheophyta</taxon>
        <taxon>Spermatophyta</taxon>
        <taxon>Magnoliopsida</taxon>
        <taxon>eudicotyledons</taxon>
        <taxon>Gunneridae</taxon>
        <taxon>Pentapetalae</taxon>
        <taxon>rosids</taxon>
        <taxon>malvids</taxon>
        <taxon>Myrtales</taxon>
        <taxon>Lythraceae</taxon>
        <taxon>Punica</taxon>
    </lineage>
</organism>
<keyword evidence="2" id="KW-1185">Reference proteome</keyword>
<dbReference type="SUPFAM" id="SSF56219">
    <property type="entry name" value="DNase I-like"/>
    <property type="match status" value="1"/>
</dbReference>
<dbReference type="SUPFAM" id="SSF56672">
    <property type="entry name" value="DNA/RNA polymerases"/>
    <property type="match status" value="1"/>
</dbReference>
<dbReference type="GeneID" id="116214472"/>
<dbReference type="RefSeq" id="XP_031405732.1">
    <property type="nucleotide sequence ID" value="XM_031549872.1"/>
</dbReference>
<reference evidence="2" key="1">
    <citation type="journal article" date="2020" name="Plant Biotechnol. J.">
        <title>The pomegranate (Punica granatum L.) draft genome dissects genetic divergence between soft- and hard-seeded cultivars.</title>
        <authorList>
            <person name="Luo X."/>
            <person name="Li H."/>
            <person name="Wu Z."/>
            <person name="Yao W."/>
            <person name="Zhao P."/>
            <person name="Cao D."/>
            <person name="Yu H."/>
            <person name="Li K."/>
            <person name="Poudel K."/>
            <person name="Zhao D."/>
            <person name="Zhang F."/>
            <person name="Xia X."/>
            <person name="Chen L."/>
            <person name="Wang Q."/>
            <person name="Jing D."/>
            <person name="Cao S."/>
        </authorList>
    </citation>
    <scope>NUCLEOTIDE SEQUENCE [LARGE SCALE GENOMIC DNA]</scope>
    <source>
        <strain evidence="2">cv. Tunisia</strain>
    </source>
</reference>
<evidence type="ECO:0000313" key="3">
    <source>
        <dbReference type="RefSeq" id="XP_031405732.1"/>
    </source>
</evidence>
<evidence type="ECO:0000259" key="1">
    <source>
        <dbReference type="PROSITE" id="PS50878"/>
    </source>
</evidence>
<dbReference type="CDD" id="cd01650">
    <property type="entry name" value="RT_nLTR_like"/>
    <property type="match status" value="1"/>
</dbReference>
<name>A0A6P8E6X7_PUNGR</name>
<dbReference type="InterPro" id="IPR043502">
    <property type="entry name" value="DNA/RNA_pol_sf"/>
</dbReference>
<protein>
    <submittedName>
        <fullName evidence="3">Uncharacterized protein LOC116214472</fullName>
    </submittedName>
</protein>
<dbReference type="AlphaFoldDB" id="A0A6P8E6X7"/>
<gene>
    <name evidence="3" type="primary">LOC116214472</name>
</gene>
<sequence>MRHRWALMRDFNAIKCIEEVKVVGRKVVIDQSMRDFADFMDSTELTDHSFIGCCFTWSNKRQEGFQARKINRVLVNEKWFREEIASTIEFLPPGLSDHCPAMLKFGEKENAGPRPFKFFHFWTEHSGYMELVERVWLNTQEGSPMDVLYKKLRNLKTHLRDFNKTEFGNVHAQVTDIQHELARVQSTLMDSACESPEAIKKETDLRVKLLAALDREEKLLKQKSMVEWLRVEDQNTSFFHKAVRGRMTQSTIRVLYPNSGAKLEGVQEIKAEAVKFFEGLLGTKDECIGGVLASKLSSILKRKVPLSKYQLLLSPIEDEEIKKALFSMGILRRDVNSTIIALDPKKGKADLRNYHRHGVSPRCAIKIDLMKAFDFLSWDFILNSLEVMGFPPIFLWWIKGCISSPYFSVAINGSLAGYFLDQRGVRQGDPLSPYLFVIAMEVFSQLMESAAIEGKIDYHPRYKPLKLTHLCFVDDLLLFTNGSKESITAILDLLNTFYHWFGLKLNPEKSEIFTGGISDEYVTDLVIGSGFKRGMLPVRYLGLPLVYGKFSSKHCEALTKRIVKRIRSWSVKHPSYVGRVQLINSVLFSMANYWCYHFILLKKVIKLVYQKCRSFLRKGLEQHASGSKISWETACLPKAEGGLGIEDLSL</sequence>
<proteinExistence type="predicted"/>
<dbReference type="PANTHER" id="PTHR33116">
    <property type="entry name" value="REVERSE TRANSCRIPTASE ZINC-BINDING DOMAIN-CONTAINING PROTEIN-RELATED-RELATED"/>
    <property type="match status" value="1"/>
</dbReference>
<dbReference type="Proteomes" id="UP000515151">
    <property type="component" value="Chromosome 7"/>
</dbReference>
<dbReference type="InterPro" id="IPR000477">
    <property type="entry name" value="RT_dom"/>
</dbReference>
<dbReference type="PANTHER" id="PTHR33116:SF80">
    <property type="entry name" value="REVERSE TRANSCRIPTASE ZINC-BINDING DOMAIN-CONTAINING PROTEIN"/>
    <property type="match status" value="1"/>
</dbReference>
<evidence type="ECO:0000313" key="2">
    <source>
        <dbReference type="Proteomes" id="UP000515151"/>
    </source>
</evidence>
<accession>A0A6P8E6X7</accession>
<dbReference type="Gene3D" id="3.60.10.10">
    <property type="entry name" value="Endonuclease/exonuclease/phosphatase"/>
    <property type="match status" value="1"/>
</dbReference>
<feature type="domain" description="Reverse transcriptase" evidence="1">
    <location>
        <begin position="297"/>
        <end position="545"/>
    </location>
</feature>
<dbReference type="InterPro" id="IPR036691">
    <property type="entry name" value="Endo/exonu/phosph_ase_sf"/>
</dbReference>
<reference evidence="3" key="2">
    <citation type="submission" date="2025-08" db="UniProtKB">
        <authorList>
            <consortium name="RefSeq"/>
        </authorList>
    </citation>
    <scope>IDENTIFICATION</scope>
    <source>
        <tissue evidence="3">Leaf</tissue>
    </source>
</reference>